<gene>
    <name evidence="2" type="ORF">ACFPFM_03045</name>
</gene>
<dbReference type="RefSeq" id="WP_344035244.1">
    <property type="nucleotide sequence ID" value="NZ_BAAAKE010000002.1"/>
</dbReference>
<proteinExistence type="predicted"/>
<dbReference type="PROSITE" id="PS51257">
    <property type="entry name" value="PROKAR_LIPOPROTEIN"/>
    <property type="match status" value="1"/>
</dbReference>
<keyword evidence="1" id="KW-0732">Signal</keyword>
<sequence length="271" mass="28899">MRRFLLALVPLALVACSTTPSGGDPAPSTSSLPKGDLAVLAERVEQRRAELSTASFHTEGFATDGQGLDVHNVVDGVVRYSGGGVSASMEMDVATGEQAPNRTSLVLVPGGTYVRVAGAPMPEGKRWGYYTAENSVELGALLRGFGPSATVGAELDYLQPRAALIVGQGADDLDGVPVKRYDLVVDTFKMAKTIEDPDIQLQHTQLAEYGVKIAASVWVDDTSAPLKAEYRFDLNGKVVKQSTTRFRDWGDPVDVVVPNQAEVIPAEELPQ</sequence>
<reference evidence="3" key="1">
    <citation type="journal article" date="2019" name="Int. J. Syst. Evol. Microbiol.">
        <title>The Global Catalogue of Microorganisms (GCM) 10K type strain sequencing project: providing services to taxonomists for standard genome sequencing and annotation.</title>
        <authorList>
            <consortium name="The Broad Institute Genomics Platform"/>
            <consortium name="The Broad Institute Genome Sequencing Center for Infectious Disease"/>
            <person name="Wu L."/>
            <person name="Ma J."/>
        </authorList>
    </citation>
    <scope>NUCLEOTIDE SEQUENCE [LARGE SCALE GENOMIC DNA]</scope>
    <source>
        <strain evidence="3">KCTC 12848</strain>
    </source>
</reference>
<protein>
    <recommendedName>
        <fullName evidence="4">Lipoprotein LprG</fullName>
    </recommendedName>
</protein>
<evidence type="ECO:0000313" key="2">
    <source>
        <dbReference type="EMBL" id="MFC5052730.1"/>
    </source>
</evidence>
<feature type="chain" id="PRO_5045181088" description="Lipoprotein LprG" evidence="1">
    <location>
        <begin position="23"/>
        <end position="271"/>
    </location>
</feature>
<accession>A0ABV9XQV0</accession>
<dbReference type="Proteomes" id="UP001595833">
    <property type="component" value="Unassembled WGS sequence"/>
</dbReference>
<organism evidence="2 3">
    <name type="scientific">Saccharothrix xinjiangensis</name>
    <dbReference type="NCBI Taxonomy" id="204798"/>
    <lineage>
        <taxon>Bacteria</taxon>
        <taxon>Bacillati</taxon>
        <taxon>Actinomycetota</taxon>
        <taxon>Actinomycetes</taxon>
        <taxon>Pseudonocardiales</taxon>
        <taxon>Pseudonocardiaceae</taxon>
        <taxon>Saccharothrix</taxon>
    </lineage>
</organism>
<evidence type="ECO:0000256" key="1">
    <source>
        <dbReference type="SAM" id="SignalP"/>
    </source>
</evidence>
<evidence type="ECO:0008006" key="4">
    <source>
        <dbReference type="Google" id="ProtNLM"/>
    </source>
</evidence>
<dbReference type="EMBL" id="JBHSJB010000003">
    <property type="protein sequence ID" value="MFC5052730.1"/>
    <property type="molecule type" value="Genomic_DNA"/>
</dbReference>
<name>A0ABV9XQV0_9PSEU</name>
<feature type="signal peptide" evidence="1">
    <location>
        <begin position="1"/>
        <end position="22"/>
    </location>
</feature>
<dbReference type="Gene3D" id="2.50.20.20">
    <property type="match status" value="1"/>
</dbReference>
<keyword evidence="3" id="KW-1185">Reference proteome</keyword>
<evidence type="ECO:0000313" key="3">
    <source>
        <dbReference type="Proteomes" id="UP001595833"/>
    </source>
</evidence>
<comment type="caution">
    <text evidence="2">The sequence shown here is derived from an EMBL/GenBank/DDBJ whole genome shotgun (WGS) entry which is preliminary data.</text>
</comment>